<dbReference type="EMBL" id="JAIWYP010000004">
    <property type="protein sequence ID" value="KAH3834544.1"/>
    <property type="molecule type" value="Genomic_DNA"/>
</dbReference>
<dbReference type="InterPro" id="IPR000301">
    <property type="entry name" value="Tetraspanin_animals"/>
</dbReference>
<feature type="transmembrane region" description="Helical" evidence="7">
    <location>
        <begin position="12"/>
        <end position="35"/>
    </location>
</feature>
<gene>
    <name evidence="8" type="ORF">DPMN_107874</name>
</gene>
<reference evidence="8" key="2">
    <citation type="submission" date="2020-11" db="EMBL/GenBank/DDBJ databases">
        <authorList>
            <person name="McCartney M.A."/>
            <person name="Auch B."/>
            <person name="Kono T."/>
            <person name="Mallez S."/>
            <person name="Becker A."/>
            <person name="Gohl D.M."/>
            <person name="Silverstein K.A.T."/>
            <person name="Koren S."/>
            <person name="Bechman K.B."/>
            <person name="Herman A."/>
            <person name="Abrahante J.E."/>
            <person name="Garbe J."/>
        </authorList>
    </citation>
    <scope>NUCLEOTIDE SEQUENCE</scope>
    <source>
        <strain evidence="8">Duluth1</strain>
        <tissue evidence="8">Whole animal</tissue>
    </source>
</reference>
<protein>
    <recommendedName>
        <fullName evidence="7">Tetraspanin</fullName>
    </recommendedName>
</protein>
<sequence length="248" mass="27132">MASCSIASSKIVLTVLGFLFWAAAGGLIFLGAWVFRTYHNYNDLTTANLTLIPALIVMVVGVFFFILGAIGCCSACKENRCLLAVFFSLMLIVLTTLVMAGVLGYALRSNIRSAVNDGFKQAMNKYPANDNETNSQKDQIDYLQREVKCCGAQNYSDWNSTRHPIPPKSCCINESHCNSSTPATSYYNMGCEASLEDMFVKNLKYVGGVAIAFAIIILLGMICSCILMCRTKEVRYELLGGPNSGLRV</sequence>
<keyword evidence="6" id="KW-1015">Disulfide bond</keyword>
<keyword evidence="4 7" id="KW-1133">Transmembrane helix</keyword>
<feature type="disulfide bond" evidence="6">
    <location>
        <begin position="149"/>
        <end position="191"/>
    </location>
</feature>
<feature type="disulfide bond" evidence="6">
    <location>
        <begin position="150"/>
        <end position="170"/>
    </location>
</feature>
<dbReference type="Proteomes" id="UP000828390">
    <property type="component" value="Unassembled WGS sequence"/>
</dbReference>
<dbReference type="SUPFAM" id="SSF48652">
    <property type="entry name" value="Tetraspanin"/>
    <property type="match status" value="1"/>
</dbReference>
<evidence type="ECO:0000256" key="1">
    <source>
        <dbReference type="ARBA" id="ARBA00004141"/>
    </source>
</evidence>
<accession>A0A9D4K7V1</accession>
<keyword evidence="5 7" id="KW-0472">Membrane</keyword>
<reference evidence="8" key="1">
    <citation type="journal article" date="2019" name="bioRxiv">
        <title>The Genome of the Zebra Mussel, Dreissena polymorpha: A Resource for Invasive Species Research.</title>
        <authorList>
            <person name="McCartney M.A."/>
            <person name="Auch B."/>
            <person name="Kono T."/>
            <person name="Mallez S."/>
            <person name="Zhang Y."/>
            <person name="Obille A."/>
            <person name="Becker A."/>
            <person name="Abrahante J.E."/>
            <person name="Garbe J."/>
            <person name="Badalamenti J.P."/>
            <person name="Herman A."/>
            <person name="Mangelson H."/>
            <person name="Liachko I."/>
            <person name="Sullivan S."/>
            <person name="Sone E.D."/>
            <person name="Koren S."/>
            <person name="Silverstein K.A.T."/>
            <person name="Beckman K.B."/>
            <person name="Gohl D.M."/>
        </authorList>
    </citation>
    <scope>NUCLEOTIDE SEQUENCE</scope>
    <source>
        <strain evidence="8">Duluth1</strain>
        <tissue evidence="8">Whole animal</tissue>
    </source>
</reference>
<dbReference type="Gene3D" id="1.10.1450.10">
    <property type="entry name" value="Tetraspanin"/>
    <property type="match status" value="1"/>
</dbReference>
<evidence type="ECO:0000256" key="6">
    <source>
        <dbReference type="PIRSR" id="PIRSR002419-1"/>
    </source>
</evidence>
<evidence type="ECO:0000313" key="8">
    <source>
        <dbReference type="EMBL" id="KAH3834544.1"/>
    </source>
</evidence>
<dbReference type="PRINTS" id="PR00259">
    <property type="entry name" value="TMFOUR"/>
</dbReference>
<dbReference type="AlphaFoldDB" id="A0A9D4K7V1"/>
<keyword evidence="9" id="KW-1185">Reference proteome</keyword>
<feature type="transmembrane region" description="Helical" evidence="7">
    <location>
        <begin position="82"/>
        <end position="107"/>
    </location>
</feature>
<dbReference type="Pfam" id="PF00335">
    <property type="entry name" value="Tetraspanin"/>
    <property type="match status" value="1"/>
</dbReference>
<evidence type="ECO:0000256" key="3">
    <source>
        <dbReference type="ARBA" id="ARBA00022692"/>
    </source>
</evidence>
<comment type="similarity">
    <text evidence="2 7">Belongs to the tetraspanin (TM4SF) family.</text>
</comment>
<feature type="transmembrane region" description="Helical" evidence="7">
    <location>
        <begin position="205"/>
        <end position="229"/>
    </location>
</feature>
<proteinExistence type="inferred from homology"/>
<keyword evidence="3 7" id="KW-0812">Transmembrane</keyword>
<name>A0A9D4K7V1_DREPO</name>
<dbReference type="PIRSF" id="PIRSF002419">
    <property type="entry name" value="Tetraspanin"/>
    <property type="match status" value="1"/>
</dbReference>
<evidence type="ECO:0000313" key="9">
    <source>
        <dbReference type="Proteomes" id="UP000828390"/>
    </source>
</evidence>
<dbReference type="GO" id="GO:0005886">
    <property type="term" value="C:plasma membrane"/>
    <property type="evidence" value="ECO:0007669"/>
    <property type="project" value="TreeGrafter"/>
</dbReference>
<evidence type="ECO:0000256" key="2">
    <source>
        <dbReference type="ARBA" id="ARBA00006840"/>
    </source>
</evidence>
<comment type="subcellular location">
    <subcellularLocation>
        <location evidence="1 7">Membrane</location>
        <topology evidence="1 7">Multi-pass membrane protein</topology>
    </subcellularLocation>
</comment>
<feature type="transmembrane region" description="Helical" evidence="7">
    <location>
        <begin position="47"/>
        <end position="70"/>
    </location>
</feature>
<evidence type="ECO:0000256" key="7">
    <source>
        <dbReference type="RuleBase" id="RU361218"/>
    </source>
</evidence>
<organism evidence="8 9">
    <name type="scientific">Dreissena polymorpha</name>
    <name type="common">Zebra mussel</name>
    <name type="synonym">Mytilus polymorpha</name>
    <dbReference type="NCBI Taxonomy" id="45954"/>
    <lineage>
        <taxon>Eukaryota</taxon>
        <taxon>Metazoa</taxon>
        <taxon>Spiralia</taxon>
        <taxon>Lophotrochozoa</taxon>
        <taxon>Mollusca</taxon>
        <taxon>Bivalvia</taxon>
        <taxon>Autobranchia</taxon>
        <taxon>Heteroconchia</taxon>
        <taxon>Euheterodonta</taxon>
        <taxon>Imparidentia</taxon>
        <taxon>Neoheterodontei</taxon>
        <taxon>Myida</taxon>
        <taxon>Dreissenoidea</taxon>
        <taxon>Dreissenidae</taxon>
        <taxon>Dreissena</taxon>
    </lineage>
</organism>
<dbReference type="InterPro" id="IPR018499">
    <property type="entry name" value="Tetraspanin/Peripherin"/>
</dbReference>
<dbReference type="CDD" id="cd03127">
    <property type="entry name" value="tetraspanin_LEL"/>
    <property type="match status" value="1"/>
</dbReference>
<comment type="caution">
    <text evidence="8">The sequence shown here is derived from an EMBL/GenBank/DDBJ whole genome shotgun (WGS) entry which is preliminary data.</text>
</comment>
<dbReference type="OrthoDB" id="9993879at2759"/>
<evidence type="ECO:0000256" key="4">
    <source>
        <dbReference type="ARBA" id="ARBA00022989"/>
    </source>
</evidence>
<evidence type="ECO:0000256" key="5">
    <source>
        <dbReference type="ARBA" id="ARBA00023136"/>
    </source>
</evidence>
<dbReference type="PANTHER" id="PTHR19282">
    <property type="entry name" value="TETRASPANIN"/>
    <property type="match status" value="1"/>
</dbReference>
<dbReference type="InterPro" id="IPR008952">
    <property type="entry name" value="Tetraspanin_EC2_sf"/>
</dbReference>
<dbReference type="PANTHER" id="PTHR19282:SF544">
    <property type="entry name" value="TETRASPANIN"/>
    <property type="match status" value="1"/>
</dbReference>